<comment type="caution">
    <text evidence="2">The sequence shown here is derived from an EMBL/GenBank/DDBJ whole genome shotgun (WGS) entry which is preliminary data.</text>
</comment>
<organism evidence="2 3">
    <name type="scientific">Christiangramia sediminicola</name>
    <dbReference type="NCBI Taxonomy" id="3073267"/>
    <lineage>
        <taxon>Bacteria</taxon>
        <taxon>Pseudomonadati</taxon>
        <taxon>Bacteroidota</taxon>
        <taxon>Flavobacteriia</taxon>
        <taxon>Flavobacteriales</taxon>
        <taxon>Flavobacteriaceae</taxon>
        <taxon>Christiangramia</taxon>
    </lineage>
</organism>
<proteinExistence type="predicted"/>
<reference evidence="3" key="1">
    <citation type="submission" date="2023-07" db="EMBL/GenBank/DDBJ databases">
        <title>Christiangramia sp. SM2212., a novel bacterium of the family Flavobacteriaceae isolated from the sea sediment.</title>
        <authorList>
            <person name="Wang J."/>
            <person name="Zhang X."/>
        </authorList>
    </citation>
    <scope>NUCLEOTIDE SEQUENCE [LARGE SCALE GENOMIC DNA]</scope>
    <source>
        <strain evidence="3">SM2212</strain>
    </source>
</reference>
<keyword evidence="3" id="KW-1185">Reference proteome</keyword>
<protein>
    <submittedName>
        <fullName evidence="2">Lantibiotic dehydratase family protein</fullName>
    </submittedName>
</protein>
<gene>
    <name evidence="2" type="ORF">RE431_10700</name>
</gene>
<evidence type="ECO:0000313" key="2">
    <source>
        <dbReference type="EMBL" id="MDR5591106.1"/>
    </source>
</evidence>
<dbReference type="RefSeq" id="WP_309561975.1">
    <property type="nucleotide sequence ID" value="NZ_JAVJIU010000004.1"/>
</dbReference>
<feature type="domain" description="Lantibiotic dehydratase N-terminal" evidence="1">
    <location>
        <begin position="44"/>
        <end position="691"/>
    </location>
</feature>
<accession>A0ABU1ERV4</accession>
<evidence type="ECO:0000313" key="3">
    <source>
        <dbReference type="Proteomes" id="UP001257234"/>
    </source>
</evidence>
<sequence>MKSRFRYSPFPNHIIRTPLLPLSYYSKITNGNKVEKLKLKKAFENPIVKEAIYLASPVFYEELEKWFEGAVKSEKNERKLISSFLKYLARISSRCTPFGLFAGCAVGTTGETIDLKMNDASDNQRHTRLDMDYLISLAQNLAENEIIKPQLKFYTNNSIYRVQNKYRYVEYEYIFEKRHHKIVGVNYAEYLELILISAQNGVKFNELANLLVDGDTDFLEASAVIQNLIDNQILVSELTPILSGPEFMSQILKVLRGLDGIDDLIKKVEKIELRVNNLDQSLGNSIDAYKNIIQEIEGLEVDFKIKHLFQTDLILKPQKNVINNSLKYRVLNAIRILNILTPPSSNFFLKQFKEKFYERYEERKMPLAMALDVEMGVGYNQNGISDFNPLIDALNFGNGNEEDPVEMKWSEIDFIIHKKIRNAISKQQFIVQLTDEDFKNYQANWDDLPETFSAMIEILKGEANEKVKLKYIGGSSAANLMGRFCHGDKIMLDYVKNITEVENSINKDKILAEIVHLPESRVGNILMRPNFRNFEIPYLAHSSASCKNQINISDLQINVKNGRKIILTSKKFEKEIKPKHTNAHNFTYDSLPMYNFLCDVQTDQQRDNLGIQFGTLGNEYEYVPRIEYEGIILSEAFWNISKQEIQELFEVSKNDRQLEIKLKEFLEVKNIPNWVLLPEGDNELLINFKNLTSTRMFLDTVKNKKQFKLLEFLYVQEGKNESVEDLHTNQVILSYYDSHNLRNHETS</sequence>
<dbReference type="Pfam" id="PF04738">
    <property type="entry name" value="Lant_dehydr_N"/>
    <property type="match status" value="1"/>
</dbReference>
<evidence type="ECO:0000259" key="1">
    <source>
        <dbReference type="Pfam" id="PF04738"/>
    </source>
</evidence>
<dbReference type="EMBL" id="JAVJIU010000004">
    <property type="protein sequence ID" value="MDR5591106.1"/>
    <property type="molecule type" value="Genomic_DNA"/>
</dbReference>
<dbReference type="Proteomes" id="UP001257234">
    <property type="component" value="Unassembled WGS sequence"/>
</dbReference>
<name>A0ABU1ERV4_9FLAO</name>
<dbReference type="InterPro" id="IPR006827">
    <property type="entry name" value="Lant_deHydtase_N"/>
</dbReference>